<name>A0A2H3AY34_9AGAR</name>
<evidence type="ECO:0000256" key="1">
    <source>
        <dbReference type="SAM" id="MobiDB-lite"/>
    </source>
</evidence>
<feature type="region of interest" description="Disordered" evidence="1">
    <location>
        <begin position="272"/>
        <end position="313"/>
    </location>
</feature>
<feature type="compositionally biased region" description="Polar residues" evidence="1">
    <location>
        <begin position="217"/>
        <end position="235"/>
    </location>
</feature>
<dbReference type="EMBL" id="KZ293528">
    <property type="protein sequence ID" value="PBK58678.1"/>
    <property type="molecule type" value="Genomic_DNA"/>
</dbReference>
<accession>A0A2H3AY34</accession>
<gene>
    <name evidence="2" type="ORF">ARMSODRAFT_983633</name>
</gene>
<evidence type="ECO:0000313" key="3">
    <source>
        <dbReference type="Proteomes" id="UP000218334"/>
    </source>
</evidence>
<feature type="region of interest" description="Disordered" evidence="1">
    <location>
        <begin position="209"/>
        <end position="244"/>
    </location>
</feature>
<reference evidence="3" key="1">
    <citation type="journal article" date="2017" name="Nat. Ecol. Evol.">
        <title>Genome expansion and lineage-specific genetic innovations in the forest pathogenic fungi Armillaria.</title>
        <authorList>
            <person name="Sipos G."/>
            <person name="Prasanna A.N."/>
            <person name="Walter M.C."/>
            <person name="O'Connor E."/>
            <person name="Balint B."/>
            <person name="Krizsan K."/>
            <person name="Kiss B."/>
            <person name="Hess J."/>
            <person name="Varga T."/>
            <person name="Slot J."/>
            <person name="Riley R."/>
            <person name="Boka B."/>
            <person name="Rigling D."/>
            <person name="Barry K."/>
            <person name="Lee J."/>
            <person name="Mihaltcheva S."/>
            <person name="LaButti K."/>
            <person name="Lipzen A."/>
            <person name="Waldron R."/>
            <person name="Moloney N.M."/>
            <person name="Sperisen C."/>
            <person name="Kredics L."/>
            <person name="Vagvoelgyi C."/>
            <person name="Patrignani A."/>
            <person name="Fitzpatrick D."/>
            <person name="Nagy I."/>
            <person name="Doyle S."/>
            <person name="Anderson J.B."/>
            <person name="Grigoriev I.V."/>
            <person name="Gueldener U."/>
            <person name="Muensterkoetter M."/>
            <person name="Nagy L.G."/>
        </authorList>
    </citation>
    <scope>NUCLEOTIDE SEQUENCE [LARGE SCALE GENOMIC DNA]</scope>
    <source>
        <strain evidence="3">28-4</strain>
    </source>
</reference>
<proteinExistence type="predicted"/>
<organism evidence="2 3">
    <name type="scientific">Armillaria solidipes</name>
    <dbReference type="NCBI Taxonomy" id="1076256"/>
    <lineage>
        <taxon>Eukaryota</taxon>
        <taxon>Fungi</taxon>
        <taxon>Dikarya</taxon>
        <taxon>Basidiomycota</taxon>
        <taxon>Agaricomycotina</taxon>
        <taxon>Agaricomycetes</taxon>
        <taxon>Agaricomycetidae</taxon>
        <taxon>Agaricales</taxon>
        <taxon>Marasmiineae</taxon>
        <taxon>Physalacriaceae</taxon>
        <taxon>Armillaria</taxon>
    </lineage>
</organism>
<protein>
    <submittedName>
        <fullName evidence="2">Uncharacterized protein</fullName>
    </submittedName>
</protein>
<dbReference type="STRING" id="1076256.A0A2H3AY34"/>
<sequence>MSYQPDQPAGSPDPRFGNETVVINEQGKSAMQELWEEYNASQHIEGTGTEPHPSTSYRVQYYGEYELQAIDVVGREYDRFTTRPQYTLRPELLETIKVTIMELQTTLAVAAGMIPHRIQWFHVDPQGMFLDILNGSDNVRLLNAAWKGLAGRLCRGHRFMVKYVNEFERRIRVPSPVSTAIGAYDELETENGPEGEISVSREELIWLPENEGKTTEEQGTNIPSHETAPSSSATPLSMGPSVPYKPTTGSFFRLSAGRNDADSPHSISEVFKERIRHSRRNAEPSIQEEEESEESASRTPMNKGKGRALEPEVEEGDSEATKLATFAEHAVPTSVGLATAAIPRRKLDYALDILDGSVIEILYQRIHHLIHHLIPTVQHHQVMTRGNLGGRGEVITIVPLNLIRVPPPANRRILNESKRQGEEEVGEVCWVPEGKGVIEANKVGWDQEADEAIGALLGHLAIPVHPGRPGHQGELKPEHLPTWDGNPYSAILYFWKVMHLSSLGGRMPEYLGQWLWKGLKEESDVYTWFSTLATVDQEYMRENIVNFLTVIKDDFLGDQWQVLMNDVFEAQQFRQRRHENESPQGFITCRTMYTRMLMQVNDGGAMEVNIIMRKALIAWRPILNMSTIASTKQLLARVIEHSKSLVHAATRNDANSRINTGELINALHSIGIDPPRRSRFATPKSANIVSNASEEGPSDEAEGVDLYEILSDSVDESNPSDSLLRSAYQVLKKRQRPLPKQYYFPISNKETKLGKPPPSPCKVCSSPKHWDRECPHWDEYIEKMRKTTAQLATLQINADVNPEDAYRAAYQALSMELRVESETGLREEDSDFCMASRTDEDCKESSVTESKTNISKTCREPDDEIQAIGGNKEDSPENEILTVSAVTPAAWLPM</sequence>
<keyword evidence="3" id="KW-1185">Reference proteome</keyword>
<evidence type="ECO:0000313" key="2">
    <source>
        <dbReference type="EMBL" id="PBK58678.1"/>
    </source>
</evidence>
<dbReference type="AlphaFoldDB" id="A0A2H3AY34"/>
<dbReference type="Proteomes" id="UP000218334">
    <property type="component" value="Unassembled WGS sequence"/>
</dbReference>